<dbReference type="RefSeq" id="WP_100755628.1">
    <property type="nucleotide sequence ID" value="NZ_JBNURX010000011.1"/>
</dbReference>
<sequence>MNWIIEIIYWVLGQFVILLRYVSYLLAFISIHNFIMKSTKSSFYMPALLGVISFALSWLIEYIFNLIDRNLQTEEFEEEQ</sequence>
<name>A0ABX4N8B4_9LEPT</name>
<evidence type="ECO:0000313" key="3">
    <source>
        <dbReference type="Proteomes" id="UP000231919"/>
    </source>
</evidence>
<proteinExistence type="predicted"/>
<dbReference type="Proteomes" id="UP000231919">
    <property type="component" value="Unassembled WGS sequence"/>
</dbReference>
<keyword evidence="3" id="KW-1185">Reference proteome</keyword>
<protein>
    <submittedName>
        <fullName evidence="2">Uncharacterized protein</fullName>
    </submittedName>
</protein>
<dbReference type="EMBL" id="NPDP01000019">
    <property type="protein sequence ID" value="PJZ29632.1"/>
    <property type="molecule type" value="Genomic_DNA"/>
</dbReference>
<keyword evidence="1" id="KW-0472">Membrane</keyword>
<keyword evidence="1" id="KW-1133">Transmembrane helix</keyword>
<evidence type="ECO:0000313" key="2">
    <source>
        <dbReference type="EMBL" id="PJZ29632.1"/>
    </source>
</evidence>
<feature type="transmembrane region" description="Helical" evidence="1">
    <location>
        <begin position="7"/>
        <end position="31"/>
    </location>
</feature>
<accession>A0ABX4N8B4</accession>
<reference evidence="2 3" key="1">
    <citation type="submission" date="2017-07" db="EMBL/GenBank/DDBJ databases">
        <title>Leptospira spp. isolated from tropical soils.</title>
        <authorList>
            <person name="Thibeaux R."/>
            <person name="Iraola G."/>
            <person name="Ferres I."/>
            <person name="Bierque E."/>
            <person name="Girault D."/>
            <person name="Soupe-Gilbert M.-E."/>
            <person name="Picardeau M."/>
            <person name="Goarant C."/>
        </authorList>
    </citation>
    <scope>NUCLEOTIDE SEQUENCE [LARGE SCALE GENOMIC DNA]</scope>
    <source>
        <strain evidence="2 3">JW2-C-B1</strain>
    </source>
</reference>
<gene>
    <name evidence="2" type="ORF">CH378_11820</name>
</gene>
<keyword evidence="1" id="KW-0812">Transmembrane</keyword>
<feature type="transmembrane region" description="Helical" evidence="1">
    <location>
        <begin position="43"/>
        <end position="64"/>
    </location>
</feature>
<comment type="caution">
    <text evidence="2">The sequence shown here is derived from an EMBL/GenBank/DDBJ whole genome shotgun (WGS) entry which is preliminary data.</text>
</comment>
<evidence type="ECO:0000256" key="1">
    <source>
        <dbReference type="SAM" id="Phobius"/>
    </source>
</evidence>
<organism evidence="2 3">
    <name type="scientific">Leptospira kmetyi</name>
    <dbReference type="NCBI Taxonomy" id="408139"/>
    <lineage>
        <taxon>Bacteria</taxon>
        <taxon>Pseudomonadati</taxon>
        <taxon>Spirochaetota</taxon>
        <taxon>Spirochaetia</taxon>
        <taxon>Leptospirales</taxon>
        <taxon>Leptospiraceae</taxon>
        <taxon>Leptospira</taxon>
    </lineage>
</organism>